<gene>
    <name evidence="1" type="ORF">CFH83_03215</name>
</gene>
<reference evidence="1 2" key="1">
    <citation type="journal article" date="2017" name="Front. Microbiol.">
        <title>Comparative Genomic Analysis of the Class Epsilonproteobacteria and Proposed Reclassification to Epsilonbacteraeota (phyl. nov.).</title>
        <authorList>
            <person name="Waite D.W."/>
            <person name="Vanwonterghem I."/>
            <person name="Rinke C."/>
            <person name="Parks D.H."/>
            <person name="Zhang Y."/>
            <person name="Takai K."/>
            <person name="Sievert S.M."/>
            <person name="Simon J."/>
            <person name="Campbell B.J."/>
            <person name="Hanson T.E."/>
            <person name="Woyke T."/>
            <person name="Klotz M.G."/>
            <person name="Hugenholtz P."/>
        </authorList>
    </citation>
    <scope>NUCLEOTIDE SEQUENCE [LARGE SCALE GENOMIC DNA]</scope>
    <source>
        <strain evidence="1">UBA12443</strain>
    </source>
</reference>
<dbReference type="EMBL" id="DLUI01000049">
    <property type="protein sequence ID" value="DAB38974.1"/>
    <property type="molecule type" value="Genomic_DNA"/>
</dbReference>
<protein>
    <recommendedName>
        <fullName evidence="3">Transglycosylase SLT domain-containing protein</fullName>
    </recommendedName>
</protein>
<organism evidence="1 2">
    <name type="scientific">Sulfuricurvum kujiense</name>
    <dbReference type="NCBI Taxonomy" id="148813"/>
    <lineage>
        <taxon>Bacteria</taxon>
        <taxon>Pseudomonadati</taxon>
        <taxon>Campylobacterota</taxon>
        <taxon>Epsilonproteobacteria</taxon>
        <taxon>Campylobacterales</taxon>
        <taxon>Sulfurimonadaceae</taxon>
        <taxon>Sulfuricurvum</taxon>
    </lineage>
</organism>
<sequence length="179" mass="20339">MRHIIVSLVIASSLLRAEGELTTDIRMPDIVLDAIKHCECLKEEGQCVPHVIRINATEEAERAKAAGFDVNGHLIKCGSTEQCSAQAQALIEGGIVNLDLGPYQINYKYHPNPMIHEYFEESSAREKANGILTRLVKSFGYSWETLGRYHHFSAVDRTRNERYYRKMYAYIYGNNTNAQ</sequence>
<dbReference type="Proteomes" id="UP000228859">
    <property type="component" value="Unassembled WGS sequence"/>
</dbReference>
<dbReference type="RefSeq" id="WP_294896366.1">
    <property type="nucleotide sequence ID" value="NZ_DLUI01000049.1"/>
</dbReference>
<evidence type="ECO:0000313" key="1">
    <source>
        <dbReference type="EMBL" id="DAB38974.1"/>
    </source>
</evidence>
<proteinExistence type="predicted"/>
<evidence type="ECO:0000313" key="2">
    <source>
        <dbReference type="Proteomes" id="UP000228859"/>
    </source>
</evidence>
<dbReference type="AlphaFoldDB" id="A0A2D3WMQ9"/>
<name>A0A2D3WMQ9_9BACT</name>
<accession>A0A2D3WMQ9</accession>
<comment type="caution">
    <text evidence="1">The sequence shown here is derived from an EMBL/GenBank/DDBJ whole genome shotgun (WGS) entry which is preliminary data.</text>
</comment>
<evidence type="ECO:0008006" key="3">
    <source>
        <dbReference type="Google" id="ProtNLM"/>
    </source>
</evidence>